<sequence>KVVIEQWRQHYNEVRPHSSLGNQTPAAFKKARLSTTQPEAVLQE</sequence>
<evidence type="ECO:0000313" key="3">
    <source>
        <dbReference type="EMBL" id="MQY52690.1"/>
    </source>
</evidence>
<feature type="region of interest" description="Disordered" evidence="1">
    <location>
        <begin position="15"/>
        <end position="44"/>
    </location>
</feature>
<name>A0A6L5K1G9_RHOTE</name>
<comment type="caution">
    <text evidence="3">The sequence shown here is derived from an EMBL/GenBank/DDBJ whole genome shotgun (WGS) entry which is preliminary data.</text>
</comment>
<protein>
    <submittedName>
        <fullName evidence="3">Transposase</fullName>
    </submittedName>
</protein>
<dbReference type="EMBL" id="WIXJ01000014">
    <property type="protein sequence ID" value="MQY52690.1"/>
    <property type="molecule type" value="Genomic_DNA"/>
</dbReference>
<dbReference type="Proteomes" id="UP000480275">
    <property type="component" value="Unassembled WGS sequence"/>
</dbReference>
<reference evidence="3 4" key="1">
    <citation type="submission" date="2019-10" db="EMBL/GenBank/DDBJ databases">
        <title>Whole-genome sequence of the purple nonsulfur photosynthetic bacterium Rhodocyclus tenuis.</title>
        <authorList>
            <person name="Kyndt J.A."/>
            <person name="Meyer T.E."/>
        </authorList>
    </citation>
    <scope>NUCLEOTIDE SEQUENCE [LARGE SCALE GENOMIC DNA]</scope>
    <source>
        <strain evidence="3 4">DSM 110</strain>
    </source>
</reference>
<evidence type="ECO:0000259" key="2">
    <source>
        <dbReference type="Pfam" id="PF13683"/>
    </source>
</evidence>
<dbReference type="InterPro" id="IPR001584">
    <property type="entry name" value="Integrase_cat-core"/>
</dbReference>
<evidence type="ECO:0000313" key="4">
    <source>
        <dbReference type="Proteomes" id="UP000480275"/>
    </source>
</evidence>
<dbReference type="OrthoDB" id="9816028at2"/>
<proteinExistence type="predicted"/>
<dbReference type="AlphaFoldDB" id="A0A6L5K1G9"/>
<feature type="non-terminal residue" evidence="3">
    <location>
        <position position="1"/>
    </location>
</feature>
<organism evidence="3 4">
    <name type="scientific">Rhodocyclus tenuis</name>
    <name type="common">Rhodospirillum tenue</name>
    <dbReference type="NCBI Taxonomy" id="1066"/>
    <lineage>
        <taxon>Bacteria</taxon>
        <taxon>Pseudomonadati</taxon>
        <taxon>Pseudomonadota</taxon>
        <taxon>Betaproteobacteria</taxon>
        <taxon>Rhodocyclales</taxon>
        <taxon>Rhodocyclaceae</taxon>
        <taxon>Rhodocyclus</taxon>
    </lineage>
</organism>
<evidence type="ECO:0000256" key="1">
    <source>
        <dbReference type="SAM" id="MobiDB-lite"/>
    </source>
</evidence>
<feature type="domain" description="Integrase catalytic" evidence="2">
    <location>
        <begin position="3"/>
        <end position="25"/>
    </location>
</feature>
<dbReference type="GO" id="GO:0015074">
    <property type="term" value="P:DNA integration"/>
    <property type="evidence" value="ECO:0007669"/>
    <property type="project" value="InterPro"/>
</dbReference>
<gene>
    <name evidence="3" type="ORF">GHK24_13015</name>
</gene>
<accession>A0A6L5K1G9</accession>
<dbReference type="Pfam" id="PF13683">
    <property type="entry name" value="rve_3"/>
    <property type="match status" value="1"/>
</dbReference>